<reference evidence="4" key="3">
    <citation type="submission" date="2025-04" db="UniProtKB">
        <authorList>
            <consortium name="RefSeq"/>
        </authorList>
    </citation>
    <scope>IDENTIFICATION</scope>
    <source>
        <strain evidence="4">CBS 781.70</strain>
    </source>
</reference>
<dbReference type="EMBL" id="ML975151">
    <property type="protein sequence ID" value="KAF1815888.1"/>
    <property type="molecule type" value="Genomic_DNA"/>
</dbReference>
<dbReference type="AlphaFoldDB" id="A0A6G1GCR8"/>
<name>A0A6G1GCR8_9PEZI</name>
<dbReference type="Pfam" id="PF11274">
    <property type="entry name" value="DUF3074"/>
    <property type="match status" value="1"/>
</dbReference>
<dbReference type="SUPFAM" id="SSF55961">
    <property type="entry name" value="Bet v1-like"/>
    <property type="match status" value="1"/>
</dbReference>
<evidence type="ECO:0000313" key="3">
    <source>
        <dbReference type="Proteomes" id="UP000504638"/>
    </source>
</evidence>
<sequence>MSASTKSLDELLDPSVLHLKPLTAKDLPAHPSLQPQQAASATSLPDLVQFILSILSSAELLGRSINDTFVPLGVPWASPPATSPVEIWVRDIYPHELAPRVPRKVETWFARRSVHVPREERGTATWEEFEQGWWQSHSEQEKEYISDVIDVVKVADWSDQIPALASWGGSRNPEIRWGEVGLCVYESAYKLPFPLKYRYFSELVVTARMKNNSSPGTSSLLLVQVPVDLTGGPPIATSMYSSSRHRTDAPIPELRKPIVRGEYVSVERVFWNKRGDIGWDMATASDAKGHVPRVLQNALIPRTIAMDVGRFMDWQDNQRASSAA</sequence>
<dbReference type="OrthoDB" id="6423603at2759"/>
<dbReference type="PANTHER" id="PTHR40370:SF1">
    <property type="entry name" value="DUF3074 DOMAIN-CONTAINING PROTEIN"/>
    <property type="match status" value="1"/>
</dbReference>
<keyword evidence="3" id="KW-1185">Reference proteome</keyword>
<evidence type="ECO:0000313" key="4">
    <source>
        <dbReference type="RefSeq" id="XP_033537519.1"/>
    </source>
</evidence>
<accession>A0A6G1GCR8</accession>
<dbReference type="Proteomes" id="UP000504638">
    <property type="component" value="Unplaced"/>
</dbReference>
<gene>
    <name evidence="2 4" type="ORF">P152DRAFT_200702</name>
</gene>
<dbReference type="InterPro" id="IPR024500">
    <property type="entry name" value="DUF3074"/>
</dbReference>
<dbReference type="GeneID" id="54414906"/>
<evidence type="ECO:0000259" key="1">
    <source>
        <dbReference type="Pfam" id="PF11274"/>
    </source>
</evidence>
<evidence type="ECO:0000313" key="2">
    <source>
        <dbReference type="EMBL" id="KAF1815888.1"/>
    </source>
</evidence>
<proteinExistence type="predicted"/>
<dbReference type="RefSeq" id="XP_033537519.1">
    <property type="nucleotide sequence ID" value="XM_033674336.1"/>
</dbReference>
<reference evidence="2 4" key="1">
    <citation type="submission" date="2020-01" db="EMBL/GenBank/DDBJ databases">
        <authorList>
            <consortium name="DOE Joint Genome Institute"/>
            <person name="Haridas S."/>
            <person name="Albert R."/>
            <person name="Binder M."/>
            <person name="Bloem J."/>
            <person name="Labutti K."/>
            <person name="Salamov A."/>
            <person name="Andreopoulos B."/>
            <person name="Baker S.E."/>
            <person name="Barry K."/>
            <person name="Bills G."/>
            <person name="Bluhm B.H."/>
            <person name="Cannon C."/>
            <person name="Castanera R."/>
            <person name="Culley D.E."/>
            <person name="Daum C."/>
            <person name="Ezra D."/>
            <person name="Gonzalez J.B."/>
            <person name="Henrissat B."/>
            <person name="Kuo A."/>
            <person name="Liang C."/>
            <person name="Lipzen A."/>
            <person name="Lutzoni F."/>
            <person name="Magnuson J."/>
            <person name="Mondo S."/>
            <person name="Nolan M."/>
            <person name="Ohm R."/>
            <person name="Pangilinan J."/>
            <person name="Park H.-J."/>
            <person name="Ramirez L."/>
            <person name="Alfaro M."/>
            <person name="Sun H."/>
            <person name="Tritt A."/>
            <person name="Yoshinaga Y."/>
            <person name="Zwiers L.-H."/>
            <person name="Turgeon B.G."/>
            <person name="Goodwin S.B."/>
            <person name="Spatafora J.W."/>
            <person name="Crous P.W."/>
            <person name="Grigoriev I.V."/>
        </authorList>
    </citation>
    <scope>NUCLEOTIDE SEQUENCE</scope>
    <source>
        <strain evidence="2 4">CBS 781.70</strain>
    </source>
</reference>
<organism evidence="2">
    <name type="scientific">Eremomyces bilateralis CBS 781.70</name>
    <dbReference type="NCBI Taxonomy" id="1392243"/>
    <lineage>
        <taxon>Eukaryota</taxon>
        <taxon>Fungi</taxon>
        <taxon>Dikarya</taxon>
        <taxon>Ascomycota</taxon>
        <taxon>Pezizomycotina</taxon>
        <taxon>Dothideomycetes</taxon>
        <taxon>Dothideomycetes incertae sedis</taxon>
        <taxon>Eremomycetales</taxon>
        <taxon>Eremomycetaceae</taxon>
        <taxon>Eremomyces</taxon>
    </lineage>
</organism>
<reference evidence="4" key="2">
    <citation type="submission" date="2020-04" db="EMBL/GenBank/DDBJ databases">
        <authorList>
            <consortium name="NCBI Genome Project"/>
        </authorList>
    </citation>
    <scope>NUCLEOTIDE SEQUENCE</scope>
    <source>
        <strain evidence="4">CBS 781.70</strain>
    </source>
</reference>
<feature type="domain" description="DUF3074" evidence="1">
    <location>
        <begin position="108"/>
        <end position="314"/>
    </location>
</feature>
<protein>
    <recommendedName>
        <fullName evidence="1">DUF3074 domain-containing protein</fullName>
    </recommendedName>
</protein>
<dbReference type="PANTHER" id="PTHR40370">
    <property type="entry name" value="EXPRESSED PROTEIN"/>
    <property type="match status" value="1"/>
</dbReference>